<evidence type="ECO:0000313" key="2">
    <source>
        <dbReference type="Proteomes" id="UP000276133"/>
    </source>
</evidence>
<comment type="caution">
    <text evidence="1">The sequence shown here is derived from an EMBL/GenBank/DDBJ whole genome shotgun (WGS) entry which is preliminary data.</text>
</comment>
<keyword evidence="2" id="KW-1185">Reference proteome</keyword>
<gene>
    <name evidence="1" type="ORF">BpHYR1_014938</name>
</gene>
<organism evidence="1 2">
    <name type="scientific">Brachionus plicatilis</name>
    <name type="common">Marine rotifer</name>
    <name type="synonym">Brachionus muelleri</name>
    <dbReference type="NCBI Taxonomy" id="10195"/>
    <lineage>
        <taxon>Eukaryota</taxon>
        <taxon>Metazoa</taxon>
        <taxon>Spiralia</taxon>
        <taxon>Gnathifera</taxon>
        <taxon>Rotifera</taxon>
        <taxon>Eurotatoria</taxon>
        <taxon>Monogononta</taxon>
        <taxon>Pseudotrocha</taxon>
        <taxon>Ploima</taxon>
        <taxon>Brachionidae</taxon>
        <taxon>Brachionus</taxon>
    </lineage>
</organism>
<dbReference type="AlphaFoldDB" id="A0A3M7SC92"/>
<dbReference type="Proteomes" id="UP000276133">
    <property type="component" value="Unassembled WGS sequence"/>
</dbReference>
<sequence length="63" mass="7181">MERISLEELHTLLAERYEAEISKTSGNFTTKKANNCSIFSSLNFDEMVPNSLMIHLSISIFID</sequence>
<name>A0A3M7SC92_BRAPC</name>
<protein>
    <submittedName>
        <fullName evidence="1">Uncharacterized protein</fullName>
    </submittedName>
</protein>
<accession>A0A3M7SC92</accession>
<reference evidence="1 2" key="1">
    <citation type="journal article" date="2018" name="Sci. Rep.">
        <title>Genomic signatures of local adaptation to the degree of environmental predictability in rotifers.</title>
        <authorList>
            <person name="Franch-Gras L."/>
            <person name="Hahn C."/>
            <person name="Garcia-Roger E.M."/>
            <person name="Carmona M.J."/>
            <person name="Serra M."/>
            <person name="Gomez A."/>
        </authorList>
    </citation>
    <scope>NUCLEOTIDE SEQUENCE [LARGE SCALE GENOMIC DNA]</scope>
    <source>
        <strain evidence="1">HYR1</strain>
    </source>
</reference>
<evidence type="ECO:0000313" key="1">
    <source>
        <dbReference type="EMBL" id="RNA33275.1"/>
    </source>
</evidence>
<dbReference type="EMBL" id="REGN01001662">
    <property type="protein sequence ID" value="RNA33275.1"/>
    <property type="molecule type" value="Genomic_DNA"/>
</dbReference>
<proteinExistence type="predicted"/>